<reference evidence="6 7" key="1">
    <citation type="journal article" date="2015" name="Proc. Natl. Acad. Sci. U.S.A.">
        <title>The resurrection genome of Boea hygrometrica: A blueprint for survival of dehydration.</title>
        <authorList>
            <person name="Xiao L."/>
            <person name="Yang G."/>
            <person name="Zhang L."/>
            <person name="Yang X."/>
            <person name="Zhao S."/>
            <person name="Ji Z."/>
            <person name="Zhou Q."/>
            <person name="Hu M."/>
            <person name="Wang Y."/>
            <person name="Chen M."/>
            <person name="Xu Y."/>
            <person name="Jin H."/>
            <person name="Xiao X."/>
            <person name="Hu G."/>
            <person name="Bao F."/>
            <person name="Hu Y."/>
            <person name="Wan P."/>
            <person name="Li L."/>
            <person name="Deng X."/>
            <person name="Kuang T."/>
            <person name="Xiang C."/>
            <person name="Zhu J.K."/>
            <person name="Oliver M.J."/>
            <person name="He Y."/>
        </authorList>
    </citation>
    <scope>NUCLEOTIDE SEQUENCE [LARGE SCALE GENOMIC DNA]</scope>
    <source>
        <strain evidence="7">cv. XS01</strain>
    </source>
</reference>
<dbReference type="InterPro" id="IPR012677">
    <property type="entry name" value="Nucleotide-bd_a/b_plait_sf"/>
</dbReference>
<dbReference type="EMBL" id="KV010626">
    <property type="protein sequence ID" value="KZV27514.1"/>
    <property type="molecule type" value="Genomic_DNA"/>
</dbReference>
<name>A0A2Z7B184_9LAMI</name>
<evidence type="ECO:0000313" key="7">
    <source>
        <dbReference type="Proteomes" id="UP000250235"/>
    </source>
</evidence>
<dbReference type="Gene3D" id="3.10.450.50">
    <property type="match status" value="1"/>
</dbReference>
<dbReference type="InterPro" id="IPR002075">
    <property type="entry name" value="NTF2_dom"/>
</dbReference>
<dbReference type="InterPro" id="IPR032710">
    <property type="entry name" value="NTF2-like_dom_sf"/>
</dbReference>
<accession>A0A2Z7B184</accession>
<dbReference type="InterPro" id="IPR000504">
    <property type="entry name" value="RRM_dom"/>
</dbReference>
<dbReference type="PROSITE" id="PS50177">
    <property type="entry name" value="NTF2_DOMAIN"/>
    <property type="match status" value="1"/>
</dbReference>
<feature type="compositionally biased region" description="Polar residues" evidence="3">
    <location>
        <begin position="421"/>
        <end position="432"/>
    </location>
</feature>
<evidence type="ECO:0000256" key="3">
    <source>
        <dbReference type="SAM" id="MobiDB-lite"/>
    </source>
</evidence>
<dbReference type="OrthoDB" id="339151at2759"/>
<dbReference type="AlphaFoldDB" id="A0A2Z7B184"/>
<dbReference type="SMART" id="SM00360">
    <property type="entry name" value="RRM"/>
    <property type="match status" value="1"/>
</dbReference>
<evidence type="ECO:0000259" key="5">
    <source>
        <dbReference type="PROSITE" id="PS50177"/>
    </source>
</evidence>
<evidence type="ECO:0000256" key="1">
    <source>
        <dbReference type="ARBA" id="ARBA00022884"/>
    </source>
</evidence>
<evidence type="ECO:0000256" key="2">
    <source>
        <dbReference type="PROSITE-ProRule" id="PRU00176"/>
    </source>
</evidence>
<feature type="domain" description="RRM" evidence="4">
    <location>
        <begin position="315"/>
        <end position="392"/>
    </location>
</feature>
<organism evidence="6 7">
    <name type="scientific">Dorcoceras hygrometricum</name>
    <dbReference type="NCBI Taxonomy" id="472368"/>
    <lineage>
        <taxon>Eukaryota</taxon>
        <taxon>Viridiplantae</taxon>
        <taxon>Streptophyta</taxon>
        <taxon>Embryophyta</taxon>
        <taxon>Tracheophyta</taxon>
        <taxon>Spermatophyta</taxon>
        <taxon>Magnoliopsida</taxon>
        <taxon>eudicotyledons</taxon>
        <taxon>Gunneridae</taxon>
        <taxon>Pentapetalae</taxon>
        <taxon>asterids</taxon>
        <taxon>lamiids</taxon>
        <taxon>Lamiales</taxon>
        <taxon>Gesneriaceae</taxon>
        <taxon>Didymocarpoideae</taxon>
        <taxon>Trichosporeae</taxon>
        <taxon>Loxocarpinae</taxon>
        <taxon>Dorcoceras</taxon>
    </lineage>
</organism>
<dbReference type="PANTHER" id="PTHR10693:SF29">
    <property type="entry name" value="GB|AAD20086.1"/>
    <property type="match status" value="1"/>
</dbReference>
<evidence type="ECO:0000313" key="6">
    <source>
        <dbReference type="EMBL" id="KZV27514.1"/>
    </source>
</evidence>
<dbReference type="Gene3D" id="3.30.70.330">
    <property type="match status" value="1"/>
</dbReference>
<dbReference type="SUPFAM" id="SSF54928">
    <property type="entry name" value="RNA-binding domain, RBD"/>
    <property type="match status" value="1"/>
</dbReference>
<dbReference type="PANTHER" id="PTHR10693">
    <property type="entry name" value="RAS GTPASE-ACTIVATING PROTEIN-BINDING PROTEIN"/>
    <property type="match status" value="1"/>
</dbReference>
<evidence type="ECO:0000259" key="4">
    <source>
        <dbReference type="PROSITE" id="PS50102"/>
    </source>
</evidence>
<dbReference type="GO" id="GO:0003729">
    <property type="term" value="F:mRNA binding"/>
    <property type="evidence" value="ECO:0007669"/>
    <property type="project" value="TreeGrafter"/>
</dbReference>
<dbReference type="FunFam" id="3.10.450.50:FF:000003">
    <property type="entry name" value="Nuclear transport factor 2 family protein"/>
    <property type="match status" value="1"/>
</dbReference>
<evidence type="ECO:0008006" key="8">
    <source>
        <dbReference type="Google" id="ProtNLM"/>
    </source>
</evidence>
<dbReference type="InterPro" id="IPR039539">
    <property type="entry name" value="Ras_GTPase_bind_prot"/>
</dbReference>
<dbReference type="Proteomes" id="UP000250235">
    <property type="component" value="Unassembled WGS sequence"/>
</dbReference>
<dbReference type="GO" id="GO:0005829">
    <property type="term" value="C:cytosol"/>
    <property type="evidence" value="ECO:0007669"/>
    <property type="project" value="TreeGrafter"/>
</dbReference>
<dbReference type="Pfam" id="PF02136">
    <property type="entry name" value="NTF2"/>
    <property type="match status" value="1"/>
</dbReference>
<keyword evidence="1 2" id="KW-0694">RNA-binding</keyword>
<dbReference type="GO" id="GO:1990904">
    <property type="term" value="C:ribonucleoprotein complex"/>
    <property type="evidence" value="ECO:0007669"/>
    <property type="project" value="TreeGrafter"/>
</dbReference>
<dbReference type="InterPro" id="IPR018222">
    <property type="entry name" value="Nuclear_transport_factor_2_euk"/>
</dbReference>
<dbReference type="PROSITE" id="PS50102">
    <property type="entry name" value="RRM"/>
    <property type="match status" value="1"/>
</dbReference>
<dbReference type="SUPFAM" id="SSF54427">
    <property type="entry name" value="NTF2-like"/>
    <property type="match status" value="1"/>
</dbReference>
<proteinExistence type="predicted"/>
<feature type="region of interest" description="Disordered" evidence="3">
    <location>
        <begin position="389"/>
        <end position="439"/>
    </location>
</feature>
<keyword evidence="7" id="KW-1185">Reference proteome</keyword>
<sequence>MATHGAAPVTVTQIGSYFVQQYYQVFQQQRDYVHQFYTDESSMIRVDGDNVHSANDMMQIHQLIMSLDFTGIEIKTINSLESWNGGVVVVVTGSVKSRDTMRWKKFVQTFFLAPQEKGYFVLNDMFHFGDEEVGHQPSAPAVQEPAIDYQPTVSTNLPDPPVSDYALEDEAQDYVESVNIEGDLPDQEYNYQEYYHEEPEPDHEPENDAVEVGNPVEENSESPQITVTAVPEGQLSVEEEPIIEPEKLTYASILRAKGKSSSSVGYPPAFPQSTPYVSDWNHVSPSLPQQSIPNVLNTGPDITEEALSQDEGESKSVYVRNLPSTVMTLDILQEFKNFGKIKQDGVFLRNRKDTGVCYAFVEFEDVQSVQNAIKASPIQLAGRQVYIEERRPNSGASRGGRGGRGRGRGGLGGRTFGRGSDQNGSDNSSRLRTNGFRGV</sequence>
<feature type="domain" description="NTF2" evidence="5">
    <location>
        <begin position="14"/>
        <end position="128"/>
    </location>
</feature>
<gene>
    <name evidence="6" type="ORF">F511_04565</name>
</gene>
<dbReference type="CDD" id="cd00590">
    <property type="entry name" value="RRM_SF"/>
    <property type="match status" value="1"/>
</dbReference>
<protein>
    <recommendedName>
        <fullName evidence="8">G3BP-like protein</fullName>
    </recommendedName>
</protein>
<dbReference type="InterPro" id="IPR035979">
    <property type="entry name" value="RBD_domain_sf"/>
</dbReference>
<dbReference type="Pfam" id="PF00076">
    <property type="entry name" value="RRM_1"/>
    <property type="match status" value="1"/>
</dbReference>